<comment type="caution">
    <text evidence="2">The sequence shown here is derived from an EMBL/GenBank/DDBJ whole genome shotgun (WGS) entry which is preliminary data.</text>
</comment>
<feature type="region of interest" description="Disordered" evidence="1">
    <location>
        <begin position="60"/>
        <end position="97"/>
    </location>
</feature>
<name>A0A9N9FEI8_9GLOM</name>
<dbReference type="Proteomes" id="UP000789342">
    <property type="component" value="Unassembled WGS sequence"/>
</dbReference>
<sequence length="147" mass="16526">MVEWHQPISKSITPSSQDLLISELFPESCSPSIDHITSTEENSITENSNQINILNKQIKNRKPRSRGIAYPMSQRDTPTGLQSNKSVQISDSSNSGASIKAHIINKSDIPNTLTKKAEKDDLYTLIECDRKESKVIERESERILAMK</sequence>
<evidence type="ECO:0000313" key="2">
    <source>
        <dbReference type="EMBL" id="CAG8527526.1"/>
    </source>
</evidence>
<evidence type="ECO:0000256" key="1">
    <source>
        <dbReference type="SAM" id="MobiDB-lite"/>
    </source>
</evidence>
<dbReference type="AlphaFoldDB" id="A0A9N9FEI8"/>
<dbReference type="EMBL" id="CAJVPV010002493">
    <property type="protein sequence ID" value="CAG8527526.1"/>
    <property type="molecule type" value="Genomic_DNA"/>
</dbReference>
<protein>
    <submittedName>
        <fullName evidence="2">5958_t:CDS:1</fullName>
    </submittedName>
</protein>
<gene>
    <name evidence="2" type="ORF">AMORRO_LOCUS4510</name>
</gene>
<evidence type="ECO:0000313" key="3">
    <source>
        <dbReference type="Proteomes" id="UP000789342"/>
    </source>
</evidence>
<keyword evidence="3" id="KW-1185">Reference proteome</keyword>
<reference evidence="2" key="1">
    <citation type="submission" date="2021-06" db="EMBL/GenBank/DDBJ databases">
        <authorList>
            <person name="Kallberg Y."/>
            <person name="Tangrot J."/>
            <person name="Rosling A."/>
        </authorList>
    </citation>
    <scope>NUCLEOTIDE SEQUENCE</scope>
    <source>
        <strain evidence="2">CL551</strain>
    </source>
</reference>
<feature type="compositionally biased region" description="Polar residues" evidence="1">
    <location>
        <begin position="74"/>
        <end position="97"/>
    </location>
</feature>
<accession>A0A9N9FEI8</accession>
<organism evidence="2 3">
    <name type="scientific">Acaulospora morrowiae</name>
    <dbReference type="NCBI Taxonomy" id="94023"/>
    <lineage>
        <taxon>Eukaryota</taxon>
        <taxon>Fungi</taxon>
        <taxon>Fungi incertae sedis</taxon>
        <taxon>Mucoromycota</taxon>
        <taxon>Glomeromycotina</taxon>
        <taxon>Glomeromycetes</taxon>
        <taxon>Diversisporales</taxon>
        <taxon>Acaulosporaceae</taxon>
        <taxon>Acaulospora</taxon>
    </lineage>
</organism>
<proteinExistence type="predicted"/>